<feature type="domain" description="Adenine deaminase C-terminal" evidence="8">
    <location>
        <begin position="395"/>
        <end position="558"/>
    </location>
</feature>
<dbReference type="PANTHER" id="PTHR11113">
    <property type="entry name" value="N-ACETYLGLUCOSAMINE-6-PHOSPHATE DEACETYLASE"/>
    <property type="match status" value="1"/>
</dbReference>
<dbReference type="AlphaFoldDB" id="A0A1T4S2K1"/>
<keyword evidence="4 6" id="KW-0464">Manganese</keyword>
<dbReference type="Gene3D" id="2.30.40.10">
    <property type="entry name" value="Urease, subunit C, domain 1"/>
    <property type="match status" value="1"/>
</dbReference>
<dbReference type="Pfam" id="PF01979">
    <property type="entry name" value="Amidohydro_1"/>
    <property type="match status" value="1"/>
</dbReference>
<dbReference type="InterPro" id="IPR032466">
    <property type="entry name" value="Metal_Hydrolase"/>
</dbReference>
<dbReference type="Gene3D" id="3.20.20.140">
    <property type="entry name" value="Metal-dependent hydrolases"/>
    <property type="match status" value="1"/>
</dbReference>
<evidence type="ECO:0000256" key="3">
    <source>
        <dbReference type="ARBA" id="ARBA00022801"/>
    </source>
</evidence>
<dbReference type="Proteomes" id="UP000190637">
    <property type="component" value="Unassembled WGS sequence"/>
</dbReference>
<evidence type="ECO:0000256" key="1">
    <source>
        <dbReference type="ARBA" id="ARBA00006773"/>
    </source>
</evidence>
<dbReference type="HAMAP" id="MF_01518">
    <property type="entry name" value="Adenine_deamin"/>
    <property type="match status" value="1"/>
</dbReference>
<dbReference type="InterPro" id="IPR026912">
    <property type="entry name" value="Adenine_deam_C"/>
</dbReference>
<sequence length="569" mass="60188">MTHPEPVDLLLRGGRVVSVQTGEVWAADVAVTGERIRAVLPPGTPVRATEVIDATGLIVAPGYIDAHMHIESSLVAPAEFARVTLPRGTTTVLADAHEIVNVAGRDAQAWMIEQGRATRQTMCWAVPSCVPALDGFETAGARLDAADIDEMLGWEGVTTLGEVMDYRAVVSGDPRMRGIVEAAQRHGVRLDGHCPNLSGAELGEYLWAGIDSDHCKNTPEVALEKARLGMLLMLQEKCLTPEVVDALLGLPHLPDLCLVTDDVAVDAILSRGHLDRVGAVALERGMSPLAVLRALTVHPARRLGLHDRGVVSPGKRADLVLLRSLTDLTPALVLAGGVVVGRDARPVQEAVRLADNPFSGTVRLDAEAVEAAVWRVDLPDGEHAFRAMRVNTVDTYTEPDEVVLPVRDGVVEWEGRTAVVAVLERHTGSGRASFAPVTGHDLGVGAFATTYAHDSHNLTVIATASAALREAAGTVVAAGGGMCAVREGHPPATLELPVGGVMSDRSAEEVAAASGAVRGALEAWGWHNRNVFMSVSTLTLPVSPQVKITDRGLVRVVERAWEPETVGGS</sequence>
<dbReference type="PANTHER" id="PTHR11113:SF2">
    <property type="entry name" value="ADENINE DEAMINASE"/>
    <property type="match status" value="1"/>
</dbReference>
<dbReference type="SUPFAM" id="SSF51556">
    <property type="entry name" value="Metallo-dependent hydrolases"/>
    <property type="match status" value="1"/>
</dbReference>
<dbReference type="OrthoDB" id="3366604at2"/>
<dbReference type="SUPFAM" id="SSF51338">
    <property type="entry name" value="Composite domain of metallo-dependent hydrolases"/>
    <property type="match status" value="1"/>
</dbReference>
<evidence type="ECO:0000256" key="2">
    <source>
        <dbReference type="ARBA" id="ARBA00012782"/>
    </source>
</evidence>
<dbReference type="EMBL" id="FUWS01000008">
    <property type="protein sequence ID" value="SKA22540.1"/>
    <property type="molecule type" value="Genomic_DNA"/>
</dbReference>
<proteinExistence type="inferred from homology"/>
<dbReference type="GO" id="GO:0006146">
    <property type="term" value="P:adenine catabolic process"/>
    <property type="evidence" value="ECO:0007669"/>
    <property type="project" value="InterPro"/>
</dbReference>
<evidence type="ECO:0000259" key="8">
    <source>
        <dbReference type="Pfam" id="PF13382"/>
    </source>
</evidence>
<dbReference type="Pfam" id="PF13382">
    <property type="entry name" value="Adenine_deam_C"/>
    <property type="match status" value="1"/>
</dbReference>
<dbReference type="RefSeq" id="WP_078762409.1">
    <property type="nucleotide sequence ID" value="NZ_FUWS01000008.1"/>
</dbReference>
<evidence type="ECO:0000313" key="9">
    <source>
        <dbReference type="EMBL" id="SKA22540.1"/>
    </source>
</evidence>
<protein>
    <recommendedName>
        <fullName evidence="2 6">Adenine deaminase</fullName>
        <shortName evidence="6">Adenase</shortName>
        <shortName evidence="6">Adenine aminase</shortName>
        <ecNumber evidence="2 6">3.5.4.2</ecNumber>
    </recommendedName>
</protein>
<evidence type="ECO:0000256" key="6">
    <source>
        <dbReference type="HAMAP-Rule" id="MF_01518"/>
    </source>
</evidence>
<reference evidence="9 10" key="1">
    <citation type="submission" date="2017-02" db="EMBL/GenBank/DDBJ databases">
        <authorList>
            <person name="Peterson S.W."/>
        </authorList>
    </citation>
    <scope>NUCLEOTIDE SEQUENCE [LARGE SCALE GENOMIC DNA]</scope>
    <source>
        <strain evidence="9 10">DSM 45154</strain>
    </source>
</reference>
<evidence type="ECO:0000256" key="4">
    <source>
        <dbReference type="ARBA" id="ARBA00023211"/>
    </source>
</evidence>
<accession>A0A1T4S2K1</accession>
<dbReference type="GO" id="GO:0000034">
    <property type="term" value="F:adenine deaminase activity"/>
    <property type="evidence" value="ECO:0007669"/>
    <property type="project" value="UniProtKB-UniRule"/>
</dbReference>
<dbReference type="InterPro" id="IPR006680">
    <property type="entry name" value="Amidohydro-rel"/>
</dbReference>
<feature type="domain" description="Amidohydrolase-related" evidence="7">
    <location>
        <begin position="58"/>
        <end position="339"/>
    </location>
</feature>
<keyword evidence="10" id="KW-1185">Reference proteome</keyword>
<gene>
    <name evidence="6" type="primary">ade</name>
    <name evidence="9" type="ORF">SAMN02745673_03113</name>
</gene>
<comment type="similarity">
    <text evidence="1 6">Belongs to the metallo-dependent hydrolases superfamily. Adenine deaminase family.</text>
</comment>
<evidence type="ECO:0000259" key="7">
    <source>
        <dbReference type="Pfam" id="PF01979"/>
    </source>
</evidence>
<dbReference type="STRING" id="1122192.SAMN02745673_03113"/>
<comment type="cofactor">
    <cofactor evidence="6">
        <name>Mn(2+)</name>
        <dbReference type="ChEBI" id="CHEBI:29035"/>
    </cofactor>
</comment>
<dbReference type="InterPro" id="IPR011059">
    <property type="entry name" value="Metal-dep_hydrolase_composite"/>
</dbReference>
<dbReference type="EC" id="3.5.4.2" evidence="2 6"/>
<evidence type="ECO:0000256" key="5">
    <source>
        <dbReference type="ARBA" id="ARBA00047720"/>
    </source>
</evidence>
<keyword evidence="3 6" id="KW-0378">Hydrolase</keyword>
<evidence type="ECO:0000313" key="10">
    <source>
        <dbReference type="Proteomes" id="UP000190637"/>
    </source>
</evidence>
<organism evidence="9 10">
    <name type="scientific">Marinactinospora thermotolerans DSM 45154</name>
    <dbReference type="NCBI Taxonomy" id="1122192"/>
    <lineage>
        <taxon>Bacteria</taxon>
        <taxon>Bacillati</taxon>
        <taxon>Actinomycetota</taxon>
        <taxon>Actinomycetes</taxon>
        <taxon>Streptosporangiales</taxon>
        <taxon>Nocardiopsidaceae</taxon>
        <taxon>Marinactinospora</taxon>
    </lineage>
</organism>
<name>A0A1T4S2K1_9ACTN</name>
<comment type="catalytic activity">
    <reaction evidence="5 6">
        <text>adenine + H2O + H(+) = hypoxanthine + NH4(+)</text>
        <dbReference type="Rhea" id="RHEA:23688"/>
        <dbReference type="ChEBI" id="CHEBI:15377"/>
        <dbReference type="ChEBI" id="CHEBI:15378"/>
        <dbReference type="ChEBI" id="CHEBI:16708"/>
        <dbReference type="ChEBI" id="CHEBI:17368"/>
        <dbReference type="ChEBI" id="CHEBI:28938"/>
        <dbReference type="EC" id="3.5.4.2"/>
    </reaction>
</comment>
<dbReference type="InterPro" id="IPR006679">
    <property type="entry name" value="Adenine_deam"/>
</dbReference>